<protein>
    <recommendedName>
        <fullName evidence="5">non-specific serine/threonine protein kinase</fullName>
        <ecNumber evidence="5">2.7.11.1</ecNumber>
    </recommendedName>
</protein>
<dbReference type="Pfam" id="PF00069">
    <property type="entry name" value="Pkinase"/>
    <property type="match status" value="1"/>
</dbReference>
<accession>A0A7R9JYM7</accession>
<dbReference type="GO" id="GO:0046872">
    <property type="term" value="F:metal ion binding"/>
    <property type="evidence" value="ECO:0007669"/>
    <property type="project" value="UniProtKB-KW"/>
</dbReference>
<keyword evidence="10" id="KW-0418">Kinase</keyword>
<dbReference type="GO" id="GO:0000422">
    <property type="term" value="P:autophagy of mitochondrion"/>
    <property type="evidence" value="ECO:0007669"/>
    <property type="project" value="TreeGrafter"/>
</dbReference>
<evidence type="ECO:0000313" key="20">
    <source>
        <dbReference type="EMBL" id="CAD7594808.1"/>
    </source>
</evidence>
<dbReference type="GO" id="GO:0004674">
    <property type="term" value="F:protein serine/threonine kinase activity"/>
    <property type="evidence" value="ECO:0007669"/>
    <property type="project" value="UniProtKB-KW"/>
</dbReference>
<keyword evidence="16" id="KW-0496">Mitochondrion</keyword>
<keyword evidence="11" id="KW-1000">Mitochondrion outer membrane</keyword>
<evidence type="ECO:0000256" key="12">
    <source>
        <dbReference type="ARBA" id="ARBA00022792"/>
    </source>
</evidence>
<comment type="catalytic activity">
    <reaction evidence="17">
        <text>L-threonyl-[protein] + ATP = O-phospho-L-threonyl-[protein] + ADP + H(+)</text>
        <dbReference type="Rhea" id="RHEA:46608"/>
        <dbReference type="Rhea" id="RHEA-COMP:11060"/>
        <dbReference type="Rhea" id="RHEA-COMP:11605"/>
        <dbReference type="ChEBI" id="CHEBI:15378"/>
        <dbReference type="ChEBI" id="CHEBI:30013"/>
        <dbReference type="ChEBI" id="CHEBI:30616"/>
        <dbReference type="ChEBI" id="CHEBI:61977"/>
        <dbReference type="ChEBI" id="CHEBI:456216"/>
        <dbReference type="EC" id="2.7.11.1"/>
    </reaction>
</comment>
<evidence type="ECO:0000256" key="9">
    <source>
        <dbReference type="ARBA" id="ARBA00022741"/>
    </source>
</evidence>
<evidence type="ECO:0000256" key="16">
    <source>
        <dbReference type="ARBA" id="ARBA00023128"/>
    </source>
</evidence>
<evidence type="ECO:0000256" key="7">
    <source>
        <dbReference type="ARBA" id="ARBA00022679"/>
    </source>
</evidence>
<dbReference type="GO" id="GO:0090141">
    <property type="term" value="P:positive regulation of mitochondrial fission"/>
    <property type="evidence" value="ECO:0007669"/>
    <property type="project" value="TreeGrafter"/>
</dbReference>
<evidence type="ECO:0000256" key="15">
    <source>
        <dbReference type="ARBA" id="ARBA00022946"/>
    </source>
</evidence>
<dbReference type="PROSITE" id="PS50011">
    <property type="entry name" value="PROTEIN_KINASE_DOM"/>
    <property type="match status" value="1"/>
</dbReference>
<keyword evidence="12" id="KW-0472">Membrane</keyword>
<dbReference type="Gene3D" id="1.10.510.10">
    <property type="entry name" value="Transferase(Phosphotransferase) domain 1"/>
    <property type="match status" value="1"/>
</dbReference>
<proteinExistence type="predicted"/>
<evidence type="ECO:0000256" key="5">
    <source>
        <dbReference type="ARBA" id="ARBA00012513"/>
    </source>
</evidence>
<evidence type="ECO:0000256" key="11">
    <source>
        <dbReference type="ARBA" id="ARBA00022787"/>
    </source>
</evidence>
<evidence type="ECO:0000256" key="18">
    <source>
        <dbReference type="ARBA" id="ARBA00048679"/>
    </source>
</evidence>
<evidence type="ECO:0000256" key="3">
    <source>
        <dbReference type="ARBA" id="ARBA00004514"/>
    </source>
</evidence>
<dbReference type="InterPro" id="IPR011009">
    <property type="entry name" value="Kinase-like_dom_sf"/>
</dbReference>
<evidence type="ECO:0000256" key="6">
    <source>
        <dbReference type="ARBA" id="ARBA00022527"/>
    </source>
</evidence>
<dbReference type="SMART" id="SM00220">
    <property type="entry name" value="S_TKc"/>
    <property type="match status" value="1"/>
</dbReference>
<dbReference type="SUPFAM" id="SSF56112">
    <property type="entry name" value="Protein kinase-like (PK-like)"/>
    <property type="match status" value="1"/>
</dbReference>
<keyword evidence="15" id="KW-0809">Transit peptide</keyword>
<dbReference type="InterPro" id="IPR008271">
    <property type="entry name" value="Ser/Thr_kinase_AS"/>
</dbReference>
<comment type="subcellular location">
    <subcellularLocation>
        <location evidence="3">Cytoplasm</location>
        <location evidence="3">Cytosol</location>
    </subcellularLocation>
    <subcellularLocation>
        <location evidence="2">Mitochondrion inner membrane</location>
        <topology evidence="2">Single-pass membrane protein</topology>
    </subcellularLocation>
    <subcellularLocation>
        <location evidence="4">Mitochondrion outer membrane</location>
        <topology evidence="4">Single-pass membrane protein</topology>
    </subcellularLocation>
</comment>
<evidence type="ECO:0000256" key="2">
    <source>
        <dbReference type="ARBA" id="ARBA00004434"/>
    </source>
</evidence>
<evidence type="ECO:0000256" key="4">
    <source>
        <dbReference type="ARBA" id="ARBA00004572"/>
    </source>
</evidence>
<evidence type="ECO:0000256" key="13">
    <source>
        <dbReference type="ARBA" id="ARBA00022840"/>
    </source>
</evidence>
<dbReference type="InterPro" id="IPR051511">
    <property type="entry name" value="MitoQC_Scaffold_Kinases"/>
</dbReference>
<keyword evidence="7" id="KW-0808">Transferase</keyword>
<name>A0A7R9JYM7_TIMGE</name>
<dbReference type="GO" id="GO:0005829">
    <property type="term" value="C:cytosol"/>
    <property type="evidence" value="ECO:0007669"/>
    <property type="project" value="UniProtKB-SubCell"/>
</dbReference>
<dbReference type="GO" id="GO:0005524">
    <property type="term" value="F:ATP binding"/>
    <property type="evidence" value="ECO:0007669"/>
    <property type="project" value="UniProtKB-KW"/>
</dbReference>
<evidence type="ECO:0000259" key="19">
    <source>
        <dbReference type="PROSITE" id="PS50011"/>
    </source>
</evidence>
<dbReference type="InterPro" id="IPR000719">
    <property type="entry name" value="Prot_kinase_dom"/>
</dbReference>
<evidence type="ECO:0000256" key="17">
    <source>
        <dbReference type="ARBA" id="ARBA00047899"/>
    </source>
</evidence>
<gene>
    <name evidence="20" type="ORF">TGEB3V08_LOCUS5808</name>
</gene>
<reference evidence="20" key="1">
    <citation type="submission" date="2020-11" db="EMBL/GenBank/DDBJ databases">
        <authorList>
            <person name="Tran Van P."/>
        </authorList>
    </citation>
    <scope>NUCLEOTIDE SEQUENCE</scope>
</reference>
<evidence type="ECO:0000256" key="8">
    <source>
        <dbReference type="ARBA" id="ARBA00022723"/>
    </source>
</evidence>
<evidence type="ECO:0000256" key="14">
    <source>
        <dbReference type="ARBA" id="ARBA00022842"/>
    </source>
</evidence>
<keyword evidence="6" id="KW-0723">Serine/threonine-protein kinase</keyword>
<keyword evidence="12" id="KW-0999">Mitochondrion inner membrane</keyword>
<keyword evidence="9" id="KW-0547">Nucleotide-binding</keyword>
<organism evidence="20">
    <name type="scientific">Timema genevievae</name>
    <name type="common">Walking stick</name>
    <dbReference type="NCBI Taxonomy" id="629358"/>
    <lineage>
        <taxon>Eukaryota</taxon>
        <taxon>Metazoa</taxon>
        <taxon>Ecdysozoa</taxon>
        <taxon>Arthropoda</taxon>
        <taxon>Hexapoda</taxon>
        <taxon>Insecta</taxon>
        <taxon>Pterygota</taxon>
        <taxon>Neoptera</taxon>
        <taxon>Polyneoptera</taxon>
        <taxon>Phasmatodea</taxon>
        <taxon>Timematodea</taxon>
        <taxon>Timematoidea</taxon>
        <taxon>Timematidae</taxon>
        <taxon>Timema</taxon>
    </lineage>
</organism>
<comment type="catalytic activity">
    <reaction evidence="18">
        <text>L-seryl-[protein] + ATP = O-phospho-L-seryl-[protein] + ADP + H(+)</text>
        <dbReference type="Rhea" id="RHEA:17989"/>
        <dbReference type="Rhea" id="RHEA-COMP:9863"/>
        <dbReference type="Rhea" id="RHEA-COMP:11604"/>
        <dbReference type="ChEBI" id="CHEBI:15378"/>
        <dbReference type="ChEBI" id="CHEBI:29999"/>
        <dbReference type="ChEBI" id="CHEBI:30616"/>
        <dbReference type="ChEBI" id="CHEBI:83421"/>
        <dbReference type="ChEBI" id="CHEBI:456216"/>
        <dbReference type="EC" id="2.7.11.1"/>
    </reaction>
</comment>
<dbReference type="EMBL" id="OE841222">
    <property type="protein sequence ID" value="CAD7594808.1"/>
    <property type="molecule type" value="Genomic_DNA"/>
</dbReference>
<dbReference type="PANTHER" id="PTHR22972">
    <property type="entry name" value="SERINE/THREONINE PROTEIN KINASE"/>
    <property type="match status" value="1"/>
</dbReference>
<dbReference type="PROSITE" id="PS00108">
    <property type="entry name" value="PROTEIN_KINASE_ST"/>
    <property type="match status" value="1"/>
</dbReference>
<keyword evidence="14" id="KW-0460">Magnesium</keyword>
<dbReference type="GO" id="GO:0005741">
    <property type="term" value="C:mitochondrial outer membrane"/>
    <property type="evidence" value="ECO:0007669"/>
    <property type="project" value="UniProtKB-SubCell"/>
</dbReference>
<dbReference type="PANTHER" id="PTHR22972:SF7">
    <property type="entry name" value="SERINE_THREONINE-PROTEIN KINASE PINK1, MITOCHONDRIAL"/>
    <property type="match status" value="1"/>
</dbReference>
<feature type="domain" description="Protein kinase" evidence="19">
    <location>
        <begin position="187"/>
        <end position="543"/>
    </location>
</feature>
<dbReference type="GO" id="GO:0005743">
    <property type="term" value="C:mitochondrial inner membrane"/>
    <property type="evidence" value="ECO:0007669"/>
    <property type="project" value="UniProtKB-SubCell"/>
</dbReference>
<sequence>MSMRVIVHRLLQNGRVLLRSFKPYQNTRNVVDEAKFNFLPRGGKIDSSLATQTPGVSAVRNVGFNLHYHARRLFVDNVLRRVTNSLSADLRRRAAKRILFGDSAPFFALVGVSLASGTGLLTKDDELEGICWEIRLANAPVVLSQTTKDGEIEVRISEAVAKLQWNVLNKKETDVFPTNPPVGLNSLTLGPAIAKGCNAVVYAAQRNKGNAETAEQTPNETQDITTNTKQELSDFPFAVKMMFNYDAESNAASILRAMYRETVPARSYFVNEELSELENRMMERKQKLPQHPNIVEMQCAFADHVPDLPGSFTLYPDALPPRINPDGYGRNMSLFLVMKRYDCSLKQYLKEKGASPRTATLLLSQLLEGVAHMNMHGVVHRDLKSDNILLDLSEGDDTCPLLVVTDFGCCLADKVHGLYMPYHSPDTDRGGNTALMAPEVVCAEPGSFTSIDYSKSDAWAVGALAYEIFGMDNPFYANAGNRKPLLRNVTYSENELPHLPLSVPTIAANVVAALLNRNLSKRLSAEMAATVIQLSLWAPSSWLQPGSDIPATNEILQWLLCLTTKVLCEGRKLPLDSSSTELNSDAIAGDFTKVGRVGGRRTLPEYQLISTFLCRSGDISLRDVNRCLIYLQAKEVSALRPLALSKASLKPILWNGGREGERRVVASQPTKVAFSANKNSWITETIDGASYRTGARYAEAREQALLGIVSWGDEPGMIHFHVVNDILKYETQLNKIFAFIPCHPLNSAALGPGLVGLMGSPALPT</sequence>
<keyword evidence="8" id="KW-0479">Metal-binding</keyword>
<evidence type="ECO:0000256" key="1">
    <source>
        <dbReference type="ARBA" id="ARBA00001946"/>
    </source>
</evidence>
<dbReference type="EC" id="2.7.11.1" evidence="5"/>
<dbReference type="AlphaFoldDB" id="A0A7R9JYM7"/>
<keyword evidence="13" id="KW-0067">ATP-binding</keyword>
<comment type="cofactor">
    <cofactor evidence="1">
        <name>Mg(2+)</name>
        <dbReference type="ChEBI" id="CHEBI:18420"/>
    </cofactor>
</comment>
<evidence type="ECO:0000256" key="10">
    <source>
        <dbReference type="ARBA" id="ARBA00022777"/>
    </source>
</evidence>
<dbReference type="GO" id="GO:0042981">
    <property type="term" value="P:regulation of apoptotic process"/>
    <property type="evidence" value="ECO:0007669"/>
    <property type="project" value="TreeGrafter"/>
</dbReference>